<name>A0A8J1XSL8_OWEFU</name>
<keyword evidence="2" id="KW-1185">Reference proteome</keyword>
<dbReference type="EMBL" id="CAIIXF020000003">
    <property type="protein sequence ID" value="CAH1779338.1"/>
    <property type="molecule type" value="Genomic_DNA"/>
</dbReference>
<feature type="non-terminal residue" evidence="1">
    <location>
        <position position="1"/>
    </location>
</feature>
<proteinExistence type="predicted"/>
<accession>A0A8J1XSL8</accession>
<comment type="caution">
    <text evidence="1">The sequence shown here is derived from an EMBL/GenBank/DDBJ whole genome shotgun (WGS) entry which is preliminary data.</text>
</comment>
<sequence length="131" mass="15192">EFSKDEETLESLLESISELVHTLKHAKHTGRTELTPIKLPEPEVLTNQFKLRTEYVLEEVEDDRTTPQMLGNIVAEENDQDVDLVCILFVFFFFFVIIVIMLVSCADGLNKYHQDGKKTGQFCWTLNFYIC</sequence>
<dbReference type="AlphaFoldDB" id="A0A8J1XSL8"/>
<evidence type="ECO:0000313" key="2">
    <source>
        <dbReference type="Proteomes" id="UP000749559"/>
    </source>
</evidence>
<evidence type="ECO:0000313" key="1">
    <source>
        <dbReference type="EMBL" id="CAH1779338.1"/>
    </source>
</evidence>
<organism evidence="1 2">
    <name type="scientific">Owenia fusiformis</name>
    <name type="common">Polychaete worm</name>
    <dbReference type="NCBI Taxonomy" id="6347"/>
    <lineage>
        <taxon>Eukaryota</taxon>
        <taxon>Metazoa</taxon>
        <taxon>Spiralia</taxon>
        <taxon>Lophotrochozoa</taxon>
        <taxon>Annelida</taxon>
        <taxon>Polychaeta</taxon>
        <taxon>Sedentaria</taxon>
        <taxon>Canalipalpata</taxon>
        <taxon>Sabellida</taxon>
        <taxon>Oweniida</taxon>
        <taxon>Oweniidae</taxon>
        <taxon>Owenia</taxon>
    </lineage>
</organism>
<dbReference type="Proteomes" id="UP000749559">
    <property type="component" value="Unassembled WGS sequence"/>
</dbReference>
<reference evidence="1" key="1">
    <citation type="submission" date="2022-03" db="EMBL/GenBank/DDBJ databases">
        <authorList>
            <person name="Martin C."/>
        </authorList>
    </citation>
    <scope>NUCLEOTIDE SEQUENCE</scope>
</reference>
<protein>
    <submittedName>
        <fullName evidence="1">Uncharacterized protein</fullName>
    </submittedName>
</protein>
<gene>
    <name evidence="1" type="ORF">OFUS_LOCUS6156</name>
</gene>